<comment type="pathway">
    <text evidence="2">Glycan metabolism; osmoregulated periplasmic glucan (OPG) biosynthesis.</text>
</comment>
<dbReference type="InterPro" id="IPR001173">
    <property type="entry name" value="Glyco_trans_2-like"/>
</dbReference>
<dbReference type="InterPro" id="IPR050321">
    <property type="entry name" value="Glycosyltr_2/OpgH_subfam"/>
</dbReference>
<feature type="transmembrane region" description="Helical" evidence="12">
    <location>
        <begin position="492"/>
        <end position="514"/>
    </location>
</feature>
<dbReference type="Pfam" id="PF13632">
    <property type="entry name" value="Glyco_trans_2_3"/>
    <property type="match status" value="1"/>
</dbReference>
<keyword evidence="5" id="KW-1003">Cell membrane</keyword>
<comment type="similarity">
    <text evidence="3">Belongs to the glycosyltransferase 2 family. OpgH subfamily.</text>
</comment>
<evidence type="ECO:0000256" key="11">
    <source>
        <dbReference type="ARBA" id="ARBA00023136"/>
    </source>
</evidence>
<dbReference type="InterPro" id="IPR029044">
    <property type="entry name" value="Nucleotide-diphossugar_trans"/>
</dbReference>
<dbReference type="PANTHER" id="PTHR43867:SF5">
    <property type="entry name" value="GLUCANS BIOSYNTHESIS GLUCOSYLTRANSFERASE H"/>
    <property type="match status" value="1"/>
</dbReference>
<evidence type="ECO:0000256" key="3">
    <source>
        <dbReference type="ARBA" id="ARBA00009337"/>
    </source>
</evidence>
<protein>
    <recommendedName>
        <fullName evidence="4">Glucans biosynthesis glucosyltransferase H</fullName>
    </recommendedName>
</protein>
<keyword evidence="10 12" id="KW-1133">Transmembrane helix</keyword>
<accession>A0ABT2LSC3</accession>
<evidence type="ECO:0000256" key="4">
    <source>
        <dbReference type="ARBA" id="ARBA00020585"/>
    </source>
</evidence>
<dbReference type="PANTHER" id="PTHR43867">
    <property type="entry name" value="CELLULOSE SYNTHASE CATALYTIC SUBUNIT A [UDP-FORMING]"/>
    <property type="match status" value="1"/>
</dbReference>
<dbReference type="NCBIfam" id="NF003962">
    <property type="entry name" value="PRK05454.2-5"/>
    <property type="match status" value="1"/>
</dbReference>
<evidence type="ECO:0000256" key="12">
    <source>
        <dbReference type="SAM" id="Phobius"/>
    </source>
</evidence>
<keyword evidence="11 12" id="KW-0472">Membrane</keyword>
<reference evidence="14 15" key="1">
    <citation type="submission" date="2022-09" db="EMBL/GenBank/DDBJ databases">
        <title>Chelativorans salina sp. nov., a novel slightly halophilic bacterium isolated from a saline lake sediment enrichment.</title>
        <authorList>
            <person name="Gao L."/>
            <person name="Fang B.-Z."/>
            <person name="Li W.-J."/>
        </authorList>
    </citation>
    <scope>NUCLEOTIDE SEQUENCE [LARGE SCALE GENOMIC DNA]</scope>
    <source>
        <strain evidence="14 15">EGI FJ00035</strain>
    </source>
</reference>
<evidence type="ECO:0000259" key="13">
    <source>
        <dbReference type="Pfam" id="PF13632"/>
    </source>
</evidence>
<dbReference type="GO" id="GO:0016757">
    <property type="term" value="F:glycosyltransferase activity"/>
    <property type="evidence" value="ECO:0007669"/>
    <property type="project" value="UniProtKB-KW"/>
</dbReference>
<evidence type="ECO:0000256" key="1">
    <source>
        <dbReference type="ARBA" id="ARBA00004429"/>
    </source>
</evidence>
<sequence length="606" mass="66081">MVTLRRILSLSFAVTMASIASFLAAGYFYADGVQWLDPARVVLLAISTAWLAWGAGLALNGLLSAREKRALAAPPQRVSTARTAVLVPVYNEDPTKSFSHVAAMARSLDRLGIGGQFDFAILSDTNDPRIARQEEFWLARLKGEVGEACKVFYRRRESNPGKKAGNISDFIKTSGALYDYLIILDADSLMEGATMVEMVRRIEAEPDLGLLQTLPKVVRARSFFGRAIQFSASYYSPVYARGLAMLQGREGPFWGHNAIVRTRAFAGSCGLPELPGQPPFGGHILSHDYVEAALLARNGWRVRLDPDLRGSFEEGPDNVVDFAKRDRRWCQGNLQHGRLLAVPGLKAWNRFVFIQGIMAYVAAPLWALFLVASIVAPAMKVIPDYFPVPGLLPVFPRVEQANALALLTGVFGLLIGPKLLILLDGAMTGRNRRFGGSLRCFFSVVAEVACTSLLAPVMMMFQSRAVIQVLAGLDAGWPAANREAERVSLSEAWAASWWIVVAGSLTIGAAYRLAPDYLPYVMLVTGPQLLAPLLISGTSFAAAALRRRFGLFATIEERVPTSVMRLQEGILLRWRSDVAAEAGEAAARPIQPLRDTHTPAGAGRTH</sequence>
<evidence type="ECO:0000256" key="5">
    <source>
        <dbReference type="ARBA" id="ARBA00022475"/>
    </source>
</evidence>
<feature type="transmembrane region" description="Helical" evidence="12">
    <location>
        <begin position="41"/>
        <end position="63"/>
    </location>
</feature>
<feature type="domain" description="Glycosyltransferase 2-like" evidence="13">
    <location>
        <begin position="181"/>
        <end position="382"/>
    </location>
</feature>
<comment type="caution">
    <text evidence="14">The sequence shown here is derived from an EMBL/GenBank/DDBJ whole genome shotgun (WGS) entry which is preliminary data.</text>
</comment>
<evidence type="ECO:0000313" key="15">
    <source>
        <dbReference type="Proteomes" id="UP001320831"/>
    </source>
</evidence>
<evidence type="ECO:0000313" key="14">
    <source>
        <dbReference type="EMBL" id="MCT7377436.1"/>
    </source>
</evidence>
<dbReference type="SUPFAM" id="SSF53448">
    <property type="entry name" value="Nucleotide-diphospho-sugar transferases"/>
    <property type="match status" value="1"/>
</dbReference>
<comment type="subcellular location">
    <subcellularLocation>
        <location evidence="1">Cell inner membrane</location>
        <topology evidence="1">Multi-pass membrane protein</topology>
    </subcellularLocation>
</comment>
<feature type="transmembrane region" description="Helical" evidence="12">
    <location>
        <begin position="7"/>
        <end position="29"/>
    </location>
</feature>
<evidence type="ECO:0000256" key="7">
    <source>
        <dbReference type="ARBA" id="ARBA00022676"/>
    </source>
</evidence>
<keyword evidence="15" id="KW-1185">Reference proteome</keyword>
<evidence type="ECO:0000256" key="9">
    <source>
        <dbReference type="ARBA" id="ARBA00022692"/>
    </source>
</evidence>
<dbReference type="NCBIfam" id="NF003959">
    <property type="entry name" value="PRK05454.2-2"/>
    <property type="match status" value="1"/>
</dbReference>
<keyword evidence="6" id="KW-0997">Cell inner membrane</keyword>
<dbReference type="Gene3D" id="3.90.550.10">
    <property type="entry name" value="Spore Coat Polysaccharide Biosynthesis Protein SpsA, Chain A"/>
    <property type="match status" value="1"/>
</dbReference>
<keyword evidence="9 12" id="KW-0812">Transmembrane</keyword>
<evidence type="ECO:0000256" key="8">
    <source>
        <dbReference type="ARBA" id="ARBA00022679"/>
    </source>
</evidence>
<keyword evidence="7 14" id="KW-0328">Glycosyltransferase</keyword>
<proteinExistence type="inferred from homology"/>
<dbReference type="CDD" id="cd04191">
    <property type="entry name" value="Glucan_BSP_MdoH"/>
    <property type="match status" value="1"/>
</dbReference>
<feature type="transmembrane region" description="Helical" evidence="12">
    <location>
        <begin position="520"/>
        <end position="545"/>
    </location>
</feature>
<evidence type="ECO:0000256" key="2">
    <source>
        <dbReference type="ARBA" id="ARBA00005001"/>
    </source>
</evidence>
<keyword evidence="8 14" id="KW-0808">Transferase</keyword>
<dbReference type="Proteomes" id="UP001320831">
    <property type="component" value="Unassembled WGS sequence"/>
</dbReference>
<gene>
    <name evidence="14" type="primary">mdoH</name>
    <name evidence="14" type="ORF">N5A92_20675</name>
</gene>
<evidence type="ECO:0000256" key="10">
    <source>
        <dbReference type="ARBA" id="ARBA00022989"/>
    </source>
</evidence>
<name>A0ABT2LSC3_9HYPH</name>
<dbReference type="NCBIfam" id="NF003958">
    <property type="entry name" value="PRK05454.2-1"/>
    <property type="match status" value="1"/>
</dbReference>
<organism evidence="14 15">
    <name type="scientific">Chelativorans salis</name>
    <dbReference type="NCBI Taxonomy" id="2978478"/>
    <lineage>
        <taxon>Bacteria</taxon>
        <taxon>Pseudomonadati</taxon>
        <taxon>Pseudomonadota</taxon>
        <taxon>Alphaproteobacteria</taxon>
        <taxon>Hyphomicrobiales</taxon>
        <taxon>Phyllobacteriaceae</taxon>
        <taxon>Chelativorans</taxon>
    </lineage>
</organism>
<feature type="transmembrane region" description="Helical" evidence="12">
    <location>
        <begin position="402"/>
        <end position="424"/>
    </location>
</feature>
<feature type="transmembrane region" description="Helical" evidence="12">
    <location>
        <begin position="436"/>
        <end position="455"/>
    </location>
</feature>
<feature type="transmembrane region" description="Helical" evidence="12">
    <location>
        <begin position="357"/>
        <end position="382"/>
    </location>
</feature>
<evidence type="ECO:0000256" key="6">
    <source>
        <dbReference type="ARBA" id="ARBA00022519"/>
    </source>
</evidence>
<dbReference type="EMBL" id="JAOCZP010000007">
    <property type="protein sequence ID" value="MCT7377436.1"/>
    <property type="molecule type" value="Genomic_DNA"/>
</dbReference>